<evidence type="ECO:0008006" key="4">
    <source>
        <dbReference type="Google" id="ProtNLM"/>
    </source>
</evidence>
<feature type="transmembrane region" description="Helical" evidence="1">
    <location>
        <begin position="46"/>
        <end position="74"/>
    </location>
</feature>
<keyword evidence="1" id="KW-0812">Transmembrane</keyword>
<protein>
    <recommendedName>
        <fullName evidence="4">Integral membrane protein</fullName>
    </recommendedName>
</protein>
<organism evidence="2 3">
    <name type="scientific">Glycomyces endophyticus</name>
    <dbReference type="NCBI Taxonomy" id="480996"/>
    <lineage>
        <taxon>Bacteria</taxon>
        <taxon>Bacillati</taxon>
        <taxon>Actinomycetota</taxon>
        <taxon>Actinomycetes</taxon>
        <taxon>Glycomycetales</taxon>
        <taxon>Glycomycetaceae</taxon>
        <taxon>Glycomyces</taxon>
    </lineage>
</organism>
<feature type="transmembrane region" description="Helical" evidence="1">
    <location>
        <begin position="7"/>
        <end position="26"/>
    </location>
</feature>
<keyword evidence="1" id="KW-0472">Membrane</keyword>
<proteinExistence type="predicted"/>
<keyword evidence="3" id="KW-1185">Reference proteome</keyword>
<evidence type="ECO:0000313" key="3">
    <source>
        <dbReference type="Proteomes" id="UP001499851"/>
    </source>
</evidence>
<dbReference type="NCBIfam" id="NF046117">
    <property type="entry name" value="SCO4848_fam"/>
    <property type="match status" value="1"/>
</dbReference>
<comment type="caution">
    <text evidence="2">The sequence shown here is derived from an EMBL/GenBank/DDBJ whole genome shotgun (WGS) entry which is preliminary data.</text>
</comment>
<dbReference type="EMBL" id="BAAAQF010000018">
    <property type="protein sequence ID" value="GAA1687428.1"/>
    <property type="molecule type" value="Genomic_DNA"/>
</dbReference>
<sequence>MKLSRGVSVFLLAFGVWSWFIWITFVKNLFQDVSGLAFDGSGDPTGYFWVHLTLAVASFGLGTAVGAIGLRGFLASRRTGREAS</sequence>
<reference evidence="3" key="1">
    <citation type="journal article" date="2019" name="Int. J. Syst. Evol. Microbiol.">
        <title>The Global Catalogue of Microorganisms (GCM) 10K type strain sequencing project: providing services to taxonomists for standard genome sequencing and annotation.</title>
        <authorList>
            <consortium name="The Broad Institute Genomics Platform"/>
            <consortium name="The Broad Institute Genome Sequencing Center for Infectious Disease"/>
            <person name="Wu L."/>
            <person name="Ma J."/>
        </authorList>
    </citation>
    <scope>NUCLEOTIDE SEQUENCE [LARGE SCALE GENOMIC DNA]</scope>
    <source>
        <strain evidence="3">JCM 16001</strain>
    </source>
</reference>
<name>A0ABP4TFY6_9ACTN</name>
<gene>
    <name evidence="2" type="ORF">GCM10009830_38770</name>
</gene>
<evidence type="ECO:0000313" key="2">
    <source>
        <dbReference type="EMBL" id="GAA1687428.1"/>
    </source>
</evidence>
<dbReference type="InterPro" id="IPR058061">
    <property type="entry name" value="SCO4848-like"/>
</dbReference>
<dbReference type="Proteomes" id="UP001499851">
    <property type="component" value="Unassembled WGS sequence"/>
</dbReference>
<keyword evidence="1" id="KW-1133">Transmembrane helix</keyword>
<dbReference type="RefSeq" id="WP_344489791.1">
    <property type="nucleotide sequence ID" value="NZ_BAAAQF010000018.1"/>
</dbReference>
<accession>A0ABP4TFY6</accession>
<evidence type="ECO:0000256" key="1">
    <source>
        <dbReference type="SAM" id="Phobius"/>
    </source>
</evidence>
<dbReference type="Pfam" id="PF26606">
    <property type="entry name" value="SCO4848"/>
    <property type="match status" value="1"/>
</dbReference>